<evidence type="ECO:0000256" key="3">
    <source>
        <dbReference type="SAM" id="SignalP"/>
    </source>
</evidence>
<accession>A0A930PZJ6</accession>
<feature type="signal peptide" evidence="3">
    <location>
        <begin position="1"/>
        <end position="29"/>
    </location>
</feature>
<feature type="transmembrane region" description="Helical" evidence="2">
    <location>
        <begin position="367"/>
        <end position="390"/>
    </location>
</feature>
<dbReference type="Proteomes" id="UP000785653">
    <property type="component" value="Unassembled WGS sequence"/>
</dbReference>
<dbReference type="Gene3D" id="1.10.530.10">
    <property type="match status" value="1"/>
</dbReference>
<keyword evidence="2" id="KW-1133">Transmembrane helix</keyword>
<feature type="transmembrane region" description="Helical" evidence="2">
    <location>
        <begin position="308"/>
        <end position="333"/>
    </location>
</feature>
<protein>
    <recommendedName>
        <fullName evidence="4">Phage tail lysozyme domain-containing protein</fullName>
    </recommendedName>
</protein>
<feature type="region of interest" description="Disordered" evidence="1">
    <location>
        <begin position="229"/>
        <end position="253"/>
    </location>
</feature>
<feature type="chain" id="PRO_5037748623" description="Phage tail lysozyme domain-containing protein" evidence="3">
    <location>
        <begin position="30"/>
        <end position="399"/>
    </location>
</feature>
<keyword evidence="3" id="KW-0732">Signal</keyword>
<organism evidence="5 6">
    <name type="scientific">Rothia mucilaginosa</name>
    <dbReference type="NCBI Taxonomy" id="43675"/>
    <lineage>
        <taxon>Bacteria</taxon>
        <taxon>Bacillati</taxon>
        <taxon>Actinomycetota</taxon>
        <taxon>Actinomycetes</taxon>
        <taxon>Micrococcales</taxon>
        <taxon>Micrococcaceae</taxon>
        <taxon>Rothia</taxon>
    </lineage>
</organism>
<gene>
    <name evidence="5" type="ORF">HXO65_04490</name>
</gene>
<dbReference type="InterPro" id="IPR041219">
    <property type="entry name" value="Phage_lysozyme2"/>
</dbReference>
<keyword evidence="2" id="KW-0472">Membrane</keyword>
<sequence>MLTRARRALLALIAAATVMLPLTPAPAYALPANPNVSDEVIEANWATLSAEQQETAKQVVAEAKAEGYSAEAAAAIAGNFWRESHFNVDAMNSVSGACGMYQALGDRQTLLFTYNGVSNCAGLKAKETTQAALADGRSEWLGWPTTSIIYGGMASYALNEADTWGITGGTVPSADDSFGSLEGFKSTDNWYLATWIWMTNWEAPGAAEAGFMQRASYAATVLKKVGNTDPAAKSDTASAQSGSTTSGGVLDEWSLPGMPKKPEIAKGQSLTFADSSQLTAKQRANASDLKTQLEEERNREAAESTRTWVTAVGIILFLYALIILLSLLIDLAFPLLSALKTVTFGQVKYSPLPADERPKDTYGVAGVLAVCFAFAALGALIFTGVIQAWLAHIVIALTA</sequence>
<dbReference type="Pfam" id="PF18013">
    <property type="entry name" value="Phage_lysozyme2"/>
    <property type="match status" value="1"/>
</dbReference>
<keyword evidence="2" id="KW-0812">Transmembrane</keyword>
<feature type="domain" description="Phage tail lysozyme" evidence="4">
    <location>
        <begin position="54"/>
        <end position="224"/>
    </location>
</feature>
<comment type="caution">
    <text evidence="5">The sequence shown here is derived from an EMBL/GenBank/DDBJ whole genome shotgun (WGS) entry which is preliminary data.</text>
</comment>
<dbReference type="InterPro" id="IPR006311">
    <property type="entry name" value="TAT_signal"/>
</dbReference>
<evidence type="ECO:0000256" key="1">
    <source>
        <dbReference type="SAM" id="MobiDB-lite"/>
    </source>
</evidence>
<evidence type="ECO:0000259" key="4">
    <source>
        <dbReference type="Pfam" id="PF18013"/>
    </source>
</evidence>
<dbReference type="AlphaFoldDB" id="A0A930PZJ6"/>
<evidence type="ECO:0000256" key="2">
    <source>
        <dbReference type="SAM" id="Phobius"/>
    </source>
</evidence>
<dbReference type="PROSITE" id="PS51318">
    <property type="entry name" value="TAT"/>
    <property type="match status" value="1"/>
</dbReference>
<feature type="compositionally biased region" description="Low complexity" evidence="1">
    <location>
        <begin position="234"/>
        <end position="248"/>
    </location>
</feature>
<name>A0A930PZJ6_9MICC</name>
<evidence type="ECO:0000313" key="6">
    <source>
        <dbReference type="Proteomes" id="UP000785653"/>
    </source>
</evidence>
<evidence type="ECO:0000313" key="5">
    <source>
        <dbReference type="EMBL" id="MBF1673448.1"/>
    </source>
</evidence>
<dbReference type="EMBL" id="JABZXS010000047">
    <property type="protein sequence ID" value="MBF1673448.1"/>
    <property type="molecule type" value="Genomic_DNA"/>
</dbReference>
<proteinExistence type="predicted"/>
<reference evidence="5" key="1">
    <citation type="submission" date="2020-04" db="EMBL/GenBank/DDBJ databases">
        <title>Deep metagenomics examines the oral microbiome during advanced dental caries in children, revealing novel taxa and co-occurrences with host molecules.</title>
        <authorList>
            <person name="Baker J.L."/>
            <person name="Morton J.T."/>
            <person name="Dinis M."/>
            <person name="Alvarez R."/>
            <person name="Tran N.C."/>
            <person name="Knight R."/>
            <person name="Edlund A."/>
        </authorList>
    </citation>
    <scope>NUCLEOTIDE SEQUENCE</scope>
    <source>
        <strain evidence="5">JCVI_47_bin.3</strain>
    </source>
</reference>